<keyword evidence="2" id="KW-1185">Reference proteome</keyword>
<dbReference type="RefSeq" id="YP_009882160.1">
    <property type="nucleotide sequence ID" value="NC_049445.1"/>
</dbReference>
<proteinExistence type="predicted"/>
<organism evidence="1 2">
    <name type="scientific">Acinetobacter phage AbTZA1</name>
    <dbReference type="NCBI Taxonomy" id="2500827"/>
    <lineage>
        <taxon>Viruses</taxon>
        <taxon>Duplodnaviria</taxon>
        <taxon>Heunggongvirae</taxon>
        <taxon>Uroviricota</taxon>
        <taxon>Caudoviricetes</taxon>
        <taxon>Pantevenvirales</taxon>
        <taxon>Straboviridae</taxon>
        <taxon>Twarogvirinae</taxon>
        <taxon>Hadassahvirus</taxon>
        <taxon>Hadassahvirus azbtza1</taxon>
    </lineage>
</organism>
<name>A0A3Q9R783_9CAUD</name>
<evidence type="ECO:0000313" key="1">
    <source>
        <dbReference type="EMBL" id="AZU98662.1"/>
    </source>
</evidence>
<reference evidence="1 2" key="1">
    <citation type="submission" date="2018-12" db="EMBL/GenBank/DDBJ databases">
        <title>Successful treatment of antibiotic resistant microbial bone infection with bacteriophages.</title>
        <authorList>
            <person name="Nir-Paz R."/>
            <person name="Gelman D."/>
            <person name="Khouri A."/>
            <person name="Sisson B.M."/>
            <person name="Fackler J."/>
            <person name="Oren S.A."/>
            <person name="Khalifa L."/>
            <person name="Rimon A."/>
            <person name="Glazer S.C."/>
            <person name="Moses A.E."/>
            <person name="Yoram W."/>
            <person name="Schooley R.T."/>
            <person name="Hazan R."/>
        </authorList>
    </citation>
    <scope>NUCLEOTIDE SEQUENCE [LARGE SCALE GENOMIC DNA]</scope>
</reference>
<evidence type="ECO:0000313" key="2">
    <source>
        <dbReference type="Proteomes" id="UP000287416"/>
    </source>
</evidence>
<dbReference type="GeneID" id="55811456"/>
<dbReference type="KEGG" id="vg:55811456"/>
<accession>A0A3Q9R783</accession>
<sequence length="125" mass="14194">MSKFNLVTGLENMIAQVEVMPQDTVFRMDLYKTCVIGKTVGWSKDAWGDINESATIRKLFGIKKSDAIWKLFSGGAEVNYVDRTWKVIRLFTDAIGEVVSRDVWLKLAKSTLEEVKNEKQTKSNS</sequence>
<dbReference type="EMBL" id="MK278860">
    <property type="protein sequence ID" value="AZU98662.1"/>
    <property type="molecule type" value="Genomic_DNA"/>
</dbReference>
<dbReference type="Proteomes" id="UP000287416">
    <property type="component" value="Segment"/>
</dbReference>
<protein>
    <submittedName>
        <fullName evidence="1">Uncharacterized protein</fullName>
    </submittedName>
</protein>